<dbReference type="EMBL" id="CP024700">
    <property type="protein sequence ID" value="ATV61754.1"/>
    <property type="molecule type" value="Genomic_DNA"/>
</dbReference>
<evidence type="ECO:0000256" key="1">
    <source>
        <dbReference type="SAM" id="Coils"/>
    </source>
</evidence>
<gene>
    <name evidence="2" type="ORF">CTM74_07920</name>
</gene>
<reference evidence="2 3" key="1">
    <citation type="submission" date="2017-11" db="EMBL/GenBank/DDBJ databases">
        <title>Genome sequencing of Fusobacterium periodonticum KCOM 1263.</title>
        <authorList>
            <person name="Kook J.-K."/>
            <person name="Park S.-N."/>
            <person name="Lim Y.K."/>
        </authorList>
    </citation>
    <scope>NUCLEOTIDE SEQUENCE [LARGE SCALE GENOMIC DNA]</scope>
    <source>
        <strain evidence="2 3">KCOM 1263</strain>
    </source>
</reference>
<evidence type="ECO:0000313" key="3">
    <source>
        <dbReference type="Proteomes" id="UP000228552"/>
    </source>
</evidence>
<dbReference type="Proteomes" id="UP000228552">
    <property type="component" value="Chromosome"/>
</dbReference>
<dbReference type="RefSeq" id="WP_099987695.1">
    <property type="nucleotide sequence ID" value="NZ_CP024700.1"/>
</dbReference>
<keyword evidence="1" id="KW-0175">Coiled coil</keyword>
<protein>
    <recommendedName>
        <fullName evidence="4">Chromosomal replication initiator DnaA</fullName>
    </recommendedName>
</protein>
<keyword evidence="3" id="KW-1185">Reference proteome</keyword>
<evidence type="ECO:0008006" key="4">
    <source>
        <dbReference type="Google" id="ProtNLM"/>
    </source>
</evidence>
<accession>A0AAD0ALK1</accession>
<dbReference type="AlphaFoldDB" id="A0AAD0ALK1"/>
<sequence length="376" mass="44328">MAKFRQIQTSFWSNTYIQEEMTAEDKYFYLYLMTNEFTTQIGIYSITKKQMAFDLGYSIESVTALLQRFETYHKLIKYDVESREIILLKWAENNLNIGGKPVQDLIKKEIEQVKNKEFLALMYSCCPENSLKNFIGLLIYKNNVSYNETTNESSDVSSINLSNFEKNKKTNNSNNFYESSNAPLNEAVAINNKEEIINNNHNHNHNHDHNNINNNIYDDLKKIKQWFVDNGIDFSKKHETKVLELLKNNSLGFILKTFQDQLNILKNKSDVKNIAAVFSNHLFKGTTEVNTKEIEMREAEQEKIKNEERKEYQRNDEAIEFFKSLPQEQQLKIENEIIEELKNPMLRDIKKNAESVFYLMISQKIKEKMGVLWKKQ</sequence>
<name>A0AAD0ALK1_9FUSO</name>
<proteinExistence type="predicted"/>
<organism evidence="2 3">
    <name type="scientific">Fusobacterium pseudoperiodonticum</name>
    <dbReference type="NCBI Taxonomy" id="2663009"/>
    <lineage>
        <taxon>Bacteria</taxon>
        <taxon>Fusobacteriati</taxon>
        <taxon>Fusobacteriota</taxon>
        <taxon>Fusobacteriia</taxon>
        <taxon>Fusobacteriales</taxon>
        <taxon>Fusobacteriaceae</taxon>
        <taxon>Fusobacterium</taxon>
    </lineage>
</organism>
<feature type="coiled-coil region" evidence="1">
    <location>
        <begin position="289"/>
        <end position="316"/>
    </location>
</feature>
<evidence type="ECO:0000313" key="2">
    <source>
        <dbReference type="EMBL" id="ATV61754.1"/>
    </source>
</evidence>